<dbReference type="Pfam" id="PF19061">
    <property type="entry name" value="DUF5757"/>
    <property type="match status" value="1"/>
</dbReference>
<organism evidence="1">
    <name type="scientific">viral metagenome</name>
    <dbReference type="NCBI Taxonomy" id="1070528"/>
    <lineage>
        <taxon>unclassified sequences</taxon>
        <taxon>metagenomes</taxon>
        <taxon>organismal metagenomes</taxon>
    </lineage>
</organism>
<accession>A0A6C0JVI7</accession>
<proteinExistence type="predicted"/>
<name>A0A6C0JVI7_9ZZZZ</name>
<evidence type="ECO:0000313" key="1">
    <source>
        <dbReference type="EMBL" id="QHU08407.1"/>
    </source>
</evidence>
<reference evidence="1" key="1">
    <citation type="journal article" date="2020" name="Nature">
        <title>Giant virus diversity and host interactions through global metagenomics.</title>
        <authorList>
            <person name="Schulz F."/>
            <person name="Roux S."/>
            <person name="Paez-Espino D."/>
            <person name="Jungbluth S."/>
            <person name="Walsh D.A."/>
            <person name="Denef V.J."/>
            <person name="McMahon K.D."/>
            <person name="Konstantinidis K.T."/>
            <person name="Eloe-Fadrosh E.A."/>
            <person name="Kyrpides N.C."/>
            <person name="Woyke T."/>
        </authorList>
    </citation>
    <scope>NUCLEOTIDE SEQUENCE</scope>
    <source>
        <strain evidence="1">GVMAG-S-1062768-28</strain>
    </source>
</reference>
<dbReference type="InterPro" id="IPR043920">
    <property type="entry name" value="DUF5757"/>
</dbReference>
<dbReference type="EMBL" id="MN740696">
    <property type="protein sequence ID" value="QHU08407.1"/>
    <property type="molecule type" value="Genomic_DNA"/>
</dbReference>
<dbReference type="AlphaFoldDB" id="A0A6C0JVI7"/>
<sequence>MDEFIIFKFRPDIREKIKNSKANTLKSFQEYDLTRKEIALVWAIENNIKSYKRLEPIYNFGSDELYQNARKQYIIDYNNLAKEQKKAEQKYIKFIDSLDPDIKTYTPFNIERNNIIMTYESGTFLPTKEIPMLKTREWVKLYRGFTNYPELKEFFEGDDQSPYVFKIPGIDKGQIYSNTLQISTNPPDTTRILDLIQKDFQLTEVKWHKEYINGEFTVHETNFDWNVMAMLLVQKDFYESTIFIVEAGEVLSRKNRFTLKYYKWGPENAFPIFFTLSNVKNDLVIKIAKIPIESDIQTMINVILSILDDYIENEEEIINIYKEYIPKFSTTQKAKKTAEKEHKTKLRLEALKKADPELFSGDYNKQCQGPSKQPRIPTAKEIITLKKDKPEELLEYPYKSGKYYTCEPFQKLKGTVNKYPGLVKNKNVANKNKYLPCCYPVSHYSRPNSILNKYLAEQVGGVEIETKATKHIDHVLGEEKRLPEFRRGKLPERLAYILKYIGLDAEEYNRFGVPFSPQSVIDAMALISNPSEWYKNPSAQRESTVKKLLKSNYLSAAAQSYSTKYLRAALSASKDTIAKDPLSLTKIGTAEFHPVLEYFFKSTVLVIQGDDLARPEAKFGFMAHLRQRKNMIILYMHQGYDQVEVIGTIKKEFTEYPLESITAALDLKRQCYGFYSFIHYKFPRTANISKRASAQYLDSFGKNRGYVVDGQSIFMPPSAPTGKPVIESLFYGDTASLIKATGEEPMYYKDGLVYTANFVLPTEDDDHKILSPPPDDYISPFIVSTSNFVDDSIKAERKARPNPYIKRLSLDSEDIITIYPQDEAGYLEIIRSLPAFQWENLVNLVWNPGQVHWVSIKDQQFVVKDVEYKPLLPDSSIGTWSVVIGDKIADDGQFIEYPGGHFGVIIG</sequence>
<protein>
    <submittedName>
        <fullName evidence="1">Uncharacterized protein</fullName>
    </submittedName>
</protein>